<comment type="caution">
    <text evidence="6">The sequence shown here is derived from an EMBL/GenBank/DDBJ whole genome shotgun (WGS) entry which is preliminary data.</text>
</comment>
<dbReference type="PANTHER" id="PTHR11022">
    <property type="entry name" value="PEPTIDOGLYCAN RECOGNITION PROTEIN"/>
    <property type="match status" value="1"/>
</dbReference>
<evidence type="ECO:0000259" key="5">
    <source>
        <dbReference type="SMART" id="SM00701"/>
    </source>
</evidence>
<dbReference type="InterPro" id="IPR015510">
    <property type="entry name" value="PGRP"/>
</dbReference>
<dbReference type="Proteomes" id="UP000019270">
    <property type="component" value="Unassembled WGS sequence"/>
</dbReference>
<dbReference type="AlphaFoldDB" id="W7KQF4"/>
<evidence type="ECO:0000259" key="4">
    <source>
        <dbReference type="SMART" id="SM00644"/>
    </source>
</evidence>
<dbReference type="InterPro" id="IPR006619">
    <property type="entry name" value="PGRP_domain_met/bac"/>
</dbReference>
<dbReference type="SMART" id="SM00644">
    <property type="entry name" value="Ami_2"/>
    <property type="match status" value="1"/>
</dbReference>
<evidence type="ECO:0000313" key="6">
    <source>
        <dbReference type="EMBL" id="EWG08368.1"/>
    </source>
</evidence>
<dbReference type="OrthoDB" id="9812621at2"/>
<protein>
    <recommendedName>
        <fullName evidence="3">Autolysin</fullName>
    </recommendedName>
    <alternativeName>
        <fullName evidence="2">Cell wall hydrolase</fullName>
    </alternativeName>
</protein>
<sequence length="281" mass="32298">MRVIDRRRNILRHTWKKSPQRKISDIRGIIIHHSLTESGSADAFARYHVLTNGWSQMGYTFVINRDGLVERCADYSDVTPHVGDYNKHYIGICWVGDFRKQEPTAQQYEALPALITFIRKETGLSFPVTSILGHQELPAYSWKQCPALDMDSLRGNIQAGVTLPVRNNFNNDKKIAIISPKIVEKLGSLQNKVMWDDAELKKGQIGRITILKPINLWKRDEHYNINKARILQPGEVYRVYGYDDRHGGQYSVGSGYWITKMDGYVKYETPSKAKMEALKKL</sequence>
<dbReference type="EMBL" id="APVL01000048">
    <property type="protein sequence ID" value="EWG08368.1"/>
    <property type="molecule type" value="Genomic_DNA"/>
</dbReference>
<dbReference type="SMART" id="SM00701">
    <property type="entry name" value="PGRP"/>
    <property type="match status" value="1"/>
</dbReference>
<dbReference type="Pfam" id="PF01510">
    <property type="entry name" value="Amidase_2"/>
    <property type="match status" value="1"/>
</dbReference>
<dbReference type="GO" id="GO:0008745">
    <property type="term" value="F:N-acetylmuramoyl-L-alanine amidase activity"/>
    <property type="evidence" value="ECO:0007669"/>
    <property type="project" value="InterPro"/>
</dbReference>
<organism evidence="6 7">
    <name type="scientific">Cytobacillus firmus DS1</name>
    <dbReference type="NCBI Taxonomy" id="1307436"/>
    <lineage>
        <taxon>Bacteria</taxon>
        <taxon>Bacillati</taxon>
        <taxon>Bacillota</taxon>
        <taxon>Bacilli</taxon>
        <taxon>Bacillales</taxon>
        <taxon>Bacillaceae</taxon>
        <taxon>Cytobacillus</taxon>
    </lineage>
</organism>
<dbReference type="GO" id="GO:0009253">
    <property type="term" value="P:peptidoglycan catabolic process"/>
    <property type="evidence" value="ECO:0007669"/>
    <property type="project" value="InterPro"/>
</dbReference>
<reference evidence="6 7" key="2">
    <citation type="journal article" date="2016" name="Sci. Rep.">
        <title>A novel serine protease, Sep1, from Bacillus firmus DS-1 has nematicidal activity and degrades multiple intestinal-associated nematode proteins.</title>
        <authorList>
            <person name="Geng C."/>
            <person name="Nie X."/>
            <person name="Tang Z."/>
            <person name="Zhang Y."/>
            <person name="Lin J."/>
            <person name="Sun M."/>
            <person name="Peng D."/>
        </authorList>
    </citation>
    <scope>NUCLEOTIDE SEQUENCE [LARGE SCALE GENOMIC DNA]</scope>
    <source>
        <strain evidence="6 7">DS1</strain>
    </source>
</reference>
<evidence type="ECO:0000313" key="7">
    <source>
        <dbReference type="Proteomes" id="UP000019270"/>
    </source>
</evidence>
<evidence type="ECO:0000256" key="1">
    <source>
        <dbReference type="ARBA" id="ARBA00007553"/>
    </source>
</evidence>
<dbReference type="SUPFAM" id="SSF55846">
    <property type="entry name" value="N-acetylmuramoyl-L-alanine amidase-like"/>
    <property type="match status" value="1"/>
</dbReference>
<dbReference type="CDD" id="cd06583">
    <property type="entry name" value="PGRP"/>
    <property type="match status" value="1"/>
</dbReference>
<feature type="domain" description="N-acetylmuramoyl-L-alanine amidase" evidence="4">
    <location>
        <begin position="14"/>
        <end position="147"/>
    </location>
</feature>
<feature type="domain" description="Peptidoglycan recognition protein family" evidence="5">
    <location>
        <begin position="10"/>
        <end position="138"/>
    </location>
</feature>
<dbReference type="eggNOG" id="COG0737">
    <property type="taxonomic scope" value="Bacteria"/>
</dbReference>
<evidence type="ECO:0000256" key="3">
    <source>
        <dbReference type="ARBA" id="ARBA00032390"/>
    </source>
</evidence>
<evidence type="ECO:0000256" key="2">
    <source>
        <dbReference type="ARBA" id="ARBA00030881"/>
    </source>
</evidence>
<comment type="similarity">
    <text evidence="1">Belongs to the N-acetylmuramoyl-L-alanine amidase 2 family.</text>
</comment>
<reference evidence="7" key="1">
    <citation type="submission" date="2013-03" db="EMBL/GenBank/DDBJ databases">
        <title>Draft genome sequence of Bacillus firmus DS1.</title>
        <authorList>
            <person name="Peng D."/>
            <person name="Zhu L."/>
            <person name="Sun M."/>
        </authorList>
    </citation>
    <scope>NUCLEOTIDE SEQUENCE [LARGE SCALE GENOMIC DNA]</scope>
    <source>
        <strain evidence="7">DS1</strain>
    </source>
</reference>
<dbReference type="eggNOG" id="COG3023">
    <property type="taxonomic scope" value="Bacteria"/>
</dbReference>
<accession>W7KQF4</accession>
<proteinExistence type="inferred from homology"/>
<dbReference type="Gene3D" id="3.40.80.10">
    <property type="entry name" value="Peptidoglycan recognition protein-like"/>
    <property type="match status" value="1"/>
</dbReference>
<dbReference type="PATRIC" id="fig|1307436.3.peg.5235"/>
<gene>
    <name evidence="6" type="ORF">PBF_24603</name>
</gene>
<dbReference type="PANTHER" id="PTHR11022:SF41">
    <property type="entry name" value="PEPTIDOGLYCAN-RECOGNITION PROTEIN LC-RELATED"/>
    <property type="match status" value="1"/>
</dbReference>
<dbReference type="InterPro" id="IPR002502">
    <property type="entry name" value="Amidase_domain"/>
</dbReference>
<dbReference type="InterPro" id="IPR036505">
    <property type="entry name" value="Amidase/PGRP_sf"/>
</dbReference>
<dbReference type="GO" id="GO:0008270">
    <property type="term" value="F:zinc ion binding"/>
    <property type="evidence" value="ECO:0007669"/>
    <property type="project" value="InterPro"/>
</dbReference>
<name>W7KQF4_CYTFI</name>